<keyword evidence="5" id="KW-1185">Reference proteome</keyword>
<dbReference type="InterPro" id="IPR027268">
    <property type="entry name" value="Peptidase_M4/M1_CTD_sf"/>
</dbReference>
<dbReference type="InterPro" id="IPR052122">
    <property type="entry name" value="Intracell_Traff_Signaling_Reg"/>
</dbReference>
<comment type="subcellular location">
    <subcellularLocation>
        <location evidence="1">Cytoplasm</location>
    </subcellularLocation>
</comment>
<dbReference type="GO" id="GO:0005737">
    <property type="term" value="C:cytoplasm"/>
    <property type="evidence" value="ECO:0007669"/>
    <property type="project" value="UniProtKB-SubCell"/>
</dbReference>
<dbReference type="AlphaFoldDB" id="Q5H2D4"/>
<gene>
    <name evidence="4" type="ordered locus">XOO1633</name>
</gene>
<protein>
    <submittedName>
        <fullName evidence="4">Predicted protease with the C-terminal PDZ domain</fullName>
    </submittedName>
</protein>
<dbReference type="STRING" id="291331.XOO1633"/>
<dbReference type="InterPro" id="IPR011716">
    <property type="entry name" value="TPR-3"/>
</dbReference>
<keyword evidence="2" id="KW-0963">Cytoplasm</keyword>
<evidence type="ECO:0000256" key="2">
    <source>
        <dbReference type="ARBA" id="ARBA00022490"/>
    </source>
</evidence>
<sequence length="673" mass="74975">MLKKMSPSDWRPFYVSIARNMTNGIRGSIGGRLASWACLFQVTCGVAMKMPTLLSVSLLAALSLPAAAQTAPPQDVPFDGTLKIDVDATDLAHRIFKVNITMPAKPGPMTLLYPQWIPGDHSPTGPIDKLAGLVIKVDGKVVPWKRDQFDVYAFKVDVPQGATELTAEFKFLSPQAGNQGRVMMTPEMLNLQWNTTALYPAGYVVRNIKVQASVTLPAGWSYATALETDRRVGDTVSFKPIDFDDLVDSPMFAGKYYKRVELSTGKQPVYLNVFADEAKSLEAKPEQIKAHAALVQQMDKLYGARHFDHYEFLLALTKKLGGIGLEHHRSSENSGPPNYFTEWDKSWTMRDLLAHEFNHSWNGKYRRGADLSTPNFNVPMGDSLLWLYEGQTQFWGEVLAARSGLWTQDQARDMLAGVAATYERGRPGMTWRTLQDTTNDPTMSMRRSKPYRSYQMSEDYYSGAQMMWLEVDSKLRALTNNKRSIDDFAKAFFGMKNGDWDVNPYTFDDIVSTLNGVAAYDWASLLRERMDGHGSLNGGIEANGWKLVYNDEPNLAIKTYESNKNDVSLTYSLGLSLEGSGEVSEVLWDSPAFNAGIINGNSIVAVNGRAFSADVIKDAIKAAKGTAAPIELLVKRGDRYETVRIDYHGGLLYPHLERIAGKPDRLGELYKAR</sequence>
<dbReference type="Gene3D" id="1.10.390.10">
    <property type="entry name" value="Neutral Protease Domain 2"/>
    <property type="match status" value="1"/>
</dbReference>
<dbReference type="SUPFAM" id="SSF50156">
    <property type="entry name" value="PDZ domain-like"/>
    <property type="match status" value="1"/>
</dbReference>
<proteinExistence type="predicted"/>
<dbReference type="Proteomes" id="UP000006735">
    <property type="component" value="Chromosome"/>
</dbReference>
<dbReference type="HOGENOM" id="CLU_435415_0_0_6"/>
<evidence type="ECO:0000313" key="4">
    <source>
        <dbReference type="EMBL" id="AAW74887.1"/>
    </source>
</evidence>
<name>Q5H2D4_XANOR</name>
<dbReference type="InterPro" id="IPR001478">
    <property type="entry name" value="PDZ"/>
</dbReference>
<evidence type="ECO:0000259" key="3">
    <source>
        <dbReference type="PROSITE" id="PS50106"/>
    </source>
</evidence>
<dbReference type="EMBL" id="AE013598">
    <property type="protein sequence ID" value="AAW74887.1"/>
    <property type="molecule type" value="Genomic_DNA"/>
</dbReference>
<keyword evidence="4" id="KW-0645">Protease</keyword>
<dbReference type="Pfam" id="PF07720">
    <property type="entry name" value="TPR_3"/>
    <property type="match status" value="1"/>
</dbReference>
<reference evidence="4 5" key="1">
    <citation type="journal article" date="2005" name="Nucleic Acids Res.">
        <title>The genome sequence of Xanthomonas oryzae pathovar oryzae KACC10331, the bacterial blight pathogen of rice.</title>
        <authorList>
            <person name="Lee B.M."/>
            <person name="Park Y.J."/>
            <person name="Park D.S."/>
            <person name="Kang H.W."/>
            <person name="Kim J.G."/>
            <person name="Song E.S."/>
            <person name="Park I.C."/>
            <person name="Yoon U.H."/>
            <person name="Hahn J.H."/>
            <person name="Koo B.S."/>
            <person name="Lee G.B."/>
            <person name="Kim H."/>
            <person name="Park H.S."/>
            <person name="Yoon K.O."/>
            <person name="Kim J.H."/>
            <person name="Jung C.H."/>
            <person name="Koh N.H."/>
            <person name="Seo J.S."/>
            <person name="Go S.J."/>
        </authorList>
    </citation>
    <scope>NUCLEOTIDE SEQUENCE [LARGE SCALE GENOMIC DNA]</scope>
    <source>
        <strain evidence="5">KACC10331 / KXO85</strain>
    </source>
</reference>
<evidence type="ECO:0000256" key="1">
    <source>
        <dbReference type="ARBA" id="ARBA00004496"/>
    </source>
</evidence>
<dbReference type="Pfam" id="PF17899">
    <property type="entry name" value="Peptidase_M61_N"/>
    <property type="match status" value="1"/>
</dbReference>
<dbReference type="KEGG" id="xoo:XOO1633"/>
<dbReference type="InterPro" id="IPR036034">
    <property type="entry name" value="PDZ_sf"/>
</dbReference>
<dbReference type="Gene3D" id="2.60.40.3650">
    <property type="match status" value="1"/>
</dbReference>
<dbReference type="Gene3D" id="2.30.42.10">
    <property type="match status" value="1"/>
</dbReference>
<feature type="domain" description="PDZ" evidence="3">
    <location>
        <begin position="556"/>
        <end position="638"/>
    </location>
</feature>
<dbReference type="SMART" id="SM00228">
    <property type="entry name" value="PDZ"/>
    <property type="match status" value="1"/>
</dbReference>
<accession>Q5H2D4</accession>
<organism evidence="4 5">
    <name type="scientific">Xanthomonas oryzae pv. oryzae (strain KACC10331 / KXO85)</name>
    <dbReference type="NCBI Taxonomy" id="291331"/>
    <lineage>
        <taxon>Bacteria</taxon>
        <taxon>Pseudomonadati</taxon>
        <taxon>Pseudomonadota</taxon>
        <taxon>Gammaproteobacteria</taxon>
        <taxon>Lysobacterales</taxon>
        <taxon>Lysobacteraceae</taxon>
        <taxon>Xanthomonas</taxon>
    </lineage>
</organism>
<keyword evidence="4" id="KW-0378">Hydrolase</keyword>
<evidence type="ECO:0000313" key="5">
    <source>
        <dbReference type="Proteomes" id="UP000006735"/>
    </source>
</evidence>
<dbReference type="PROSITE" id="PS50106">
    <property type="entry name" value="PDZ"/>
    <property type="match status" value="1"/>
</dbReference>
<dbReference type="InterPro" id="IPR007963">
    <property type="entry name" value="Peptidase_M61_catalytic"/>
</dbReference>
<dbReference type="PANTHER" id="PTHR15963">
    <property type="entry name" value="GENERAL RECEPTOR FOR PHOSPHOINOSITIDES 1-ASSOCIATED SCAFFOLD PROTEIN-RELATED"/>
    <property type="match status" value="1"/>
</dbReference>
<dbReference type="PIRSF" id="PIRSF016493">
    <property type="entry name" value="Glycyl_aminpptds"/>
    <property type="match status" value="1"/>
</dbReference>
<dbReference type="GO" id="GO:0006508">
    <property type="term" value="P:proteolysis"/>
    <property type="evidence" value="ECO:0007669"/>
    <property type="project" value="UniProtKB-KW"/>
</dbReference>
<dbReference type="Pfam" id="PF05299">
    <property type="entry name" value="Peptidase_M61"/>
    <property type="match status" value="1"/>
</dbReference>
<dbReference type="InterPro" id="IPR040756">
    <property type="entry name" value="Peptidase_M61_N"/>
</dbReference>
<dbReference type="GO" id="GO:0008233">
    <property type="term" value="F:peptidase activity"/>
    <property type="evidence" value="ECO:0007669"/>
    <property type="project" value="UniProtKB-KW"/>
</dbReference>
<dbReference type="InterPro" id="IPR024191">
    <property type="entry name" value="Peptidase_M61"/>
</dbReference>
<dbReference type="MEROPS" id="M61.001"/>
<dbReference type="PANTHER" id="PTHR15963:SF5">
    <property type="entry name" value="SHORT SPINDLE 6, ISOFORM A"/>
    <property type="match status" value="1"/>
</dbReference>